<evidence type="ECO:0000313" key="13">
    <source>
        <dbReference type="Proteomes" id="UP000440578"/>
    </source>
</evidence>
<protein>
    <recommendedName>
        <fullName evidence="11">Mab-21-like HhH/H2TH-like domain-containing protein</fullName>
    </recommendedName>
</protein>
<feature type="region of interest" description="Disordered" evidence="10">
    <location>
        <begin position="704"/>
        <end position="730"/>
    </location>
</feature>
<dbReference type="GO" id="GO:0016779">
    <property type="term" value="F:nucleotidyltransferase activity"/>
    <property type="evidence" value="ECO:0007669"/>
    <property type="project" value="UniProtKB-KW"/>
</dbReference>
<feature type="compositionally biased region" description="Basic and acidic residues" evidence="10">
    <location>
        <begin position="224"/>
        <end position="233"/>
    </location>
</feature>
<evidence type="ECO:0000256" key="7">
    <source>
        <dbReference type="ARBA" id="ARBA00022842"/>
    </source>
</evidence>
<reference evidence="12 13" key="1">
    <citation type="submission" date="2019-07" db="EMBL/GenBank/DDBJ databases">
        <title>Draft genome assembly of a fouling barnacle, Amphibalanus amphitrite (Darwin, 1854): The first reference genome for Thecostraca.</title>
        <authorList>
            <person name="Kim W."/>
        </authorList>
    </citation>
    <scope>NUCLEOTIDE SEQUENCE [LARGE SCALE GENOMIC DNA]</scope>
    <source>
        <strain evidence="12">SNU_AA5</strain>
        <tissue evidence="12">Soma without cirri and trophi</tissue>
    </source>
</reference>
<keyword evidence="4" id="KW-0808">Transferase</keyword>
<dbReference type="InterPro" id="IPR046906">
    <property type="entry name" value="Mab-21_HhH/H2TH-like"/>
</dbReference>
<evidence type="ECO:0000256" key="4">
    <source>
        <dbReference type="ARBA" id="ARBA00022679"/>
    </source>
</evidence>
<feature type="region of interest" description="Disordered" evidence="10">
    <location>
        <begin position="748"/>
        <end position="769"/>
    </location>
</feature>
<dbReference type="Gene3D" id="1.10.1410.40">
    <property type="match status" value="1"/>
</dbReference>
<feature type="compositionally biased region" description="Basic and acidic residues" evidence="10">
    <location>
        <begin position="831"/>
        <end position="845"/>
    </location>
</feature>
<sequence>MEWLRRARRRVARQWTVHRLLVKCGAGARLAIDSLSIANELVTGHPTAKVAEIAQFAVRDAHVRLTEQPLLAALQATRSAAVLESADTCPRCTPATPLRVLHVGRSGSSAEGLADIFQDVPSLSDYDLMFELVGDFRWMDRPLVRPGEEPDCISAQDAPQLWARPTDSPAFVTLHWARTTECEHESTLLALPAQQVRRLMFEFCRAIRPDSAISTPGPAVNTQRPEDNHGGKDHVPCLRLPVWPGREAFLSRRRVHEFPSAAARQELCQFGVHMVPTGREGSATELYEWRLSFSRAEVVAIHQLTATQRAVVKSVKRMKSYMKEGGATPSLKSYYIKTAMLWLAQDRPADSWTGVVDGVATILDWLQQHIVAGSLPCFFWADIDLLSLVTIEERKDMLKTIAVMKRRTTALLMAWCADEFYEVRLLFEEGSVWRPLPPRRLRLVLTRVLICRAVMDGVTRRTTLPNWQSWAERCVPPLLLASEHQLLQWYYRCRTGAYHQQCYLLQALMVAPEDVFCAVRLTAVDGERYTWDAAPLVATLIDRDMCYLTGDPSAAAAWCHRQLSVPPEERPQAGLTAELDSPRGRAELLLQPELVVQFLTEIMPERKAWLEESDREMTLVHCKPLPTCNEHRQHLEEMLDYADHLVPHLVKHLPGMDEDTALITIHVWQLRIRHLLSGDRFERQLWAAVRGSVGRWRLRQHVLGTAAENQTQSHQSREQSLEPDRDEEEQRFESYLLKVTELASRQTRELREAQAAHGNDEHAEDESQDHRLWVNVYDSQSLEQTPAGEEPLPSGREQMIPSQGFRHALGLWKIMERHQQEHDELDLEWNEALHENHEQRDRDSQSEPAENQD</sequence>
<dbReference type="Pfam" id="PF20266">
    <property type="entry name" value="Mab-21_C"/>
    <property type="match status" value="1"/>
</dbReference>
<dbReference type="GO" id="GO:0005525">
    <property type="term" value="F:GTP binding"/>
    <property type="evidence" value="ECO:0007669"/>
    <property type="project" value="UniProtKB-KW"/>
</dbReference>
<comment type="cofactor">
    <cofactor evidence="2">
        <name>Mg(2+)</name>
        <dbReference type="ChEBI" id="CHEBI:18420"/>
    </cofactor>
</comment>
<dbReference type="Proteomes" id="UP000440578">
    <property type="component" value="Unassembled WGS sequence"/>
</dbReference>
<evidence type="ECO:0000256" key="6">
    <source>
        <dbReference type="ARBA" id="ARBA00022723"/>
    </source>
</evidence>
<evidence type="ECO:0000256" key="8">
    <source>
        <dbReference type="ARBA" id="ARBA00023134"/>
    </source>
</evidence>
<dbReference type="SMART" id="SM01265">
    <property type="entry name" value="Mab-21"/>
    <property type="match status" value="1"/>
</dbReference>
<evidence type="ECO:0000256" key="1">
    <source>
        <dbReference type="ARBA" id="ARBA00001936"/>
    </source>
</evidence>
<evidence type="ECO:0000256" key="2">
    <source>
        <dbReference type="ARBA" id="ARBA00001946"/>
    </source>
</evidence>
<evidence type="ECO:0000313" key="12">
    <source>
        <dbReference type="EMBL" id="KAF0309629.1"/>
    </source>
</evidence>
<dbReference type="AlphaFoldDB" id="A0A6A4WWI5"/>
<dbReference type="PANTHER" id="PTHR10656:SF42">
    <property type="entry name" value="CYCLIC GMP-AMP SYNTHASE-LIKE PROTEIN-RELATED"/>
    <property type="match status" value="1"/>
</dbReference>
<keyword evidence="5" id="KW-0548">Nucleotidyltransferase</keyword>
<gene>
    <name evidence="12" type="ORF">FJT64_019264</name>
</gene>
<comment type="caution">
    <text evidence="12">The sequence shown here is derived from an EMBL/GenBank/DDBJ whole genome shotgun (WGS) entry which is preliminary data.</text>
</comment>
<name>A0A6A4WWI5_AMPAM</name>
<evidence type="ECO:0000256" key="9">
    <source>
        <dbReference type="ARBA" id="ARBA00023211"/>
    </source>
</evidence>
<dbReference type="OrthoDB" id="7249367at2759"/>
<dbReference type="GO" id="GO:0046872">
    <property type="term" value="F:metal ion binding"/>
    <property type="evidence" value="ECO:0007669"/>
    <property type="project" value="UniProtKB-KW"/>
</dbReference>
<accession>A0A6A4WWI5</accession>
<comment type="similarity">
    <text evidence="3">Belongs to the mab-21 family.</text>
</comment>
<keyword evidence="13" id="KW-1185">Reference proteome</keyword>
<evidence type="ECO:0000259" key="11">
    <source>
        <dbReference type="Pfam" id="PF20266"/>
    </source>
</evidence>
<dbReference type="EMBL" id="VIIS01000384">
    <property type="protein sequence ID" value="KAF0309629.1"/>
    <property type="molecule type" value="Genomic_DNA"/>
</dbReference>
<organism evidence="12 13">
    <name type="scientific">Amphibalanus amphitrite</name>
    <name type="common">Striped barnacle</name>
    <name type="synonym">Balanus amphitrite</name>
    <dbReference type="NCBI Taxonomy" id="1232801"/>
    <lineage>
        <taxon>Eukaryota</taxon>
        <taxon>Metazoa</taxon>
        <taxon>Ecdysozoa</taxon>
        <taxon>Arthropoda</taxon>
        <taxon>Crustacea</taxon>
        <taxon>Multicrustacea</taxon>
        <taxon>Cirripedia</taxon>
        <taxon>Thoracica</taxon>
        <taxon>Thoracicalcarea</taxon>
        <taxon>Balanomorpha</taxon>
        <taxon>Balanoidea</taxon>
        <taxon>Balanidae</taxon>
        <taxon>Amphibalaninae</taxon>
        <taxon>Amphibalanus</taxon>
    </lineage>
</organism>
<keyword evidence="8" id="KW-0547">Nucleotide-binding</keyword>
<keyword evidence="6" id="KW-0479">Metal-binding</keyword>
<feature type="compositionally biased region" description="Basic and acidic residues" evidence="10">
    <location>
        <begin position="748"/>
        <end position="761"/>
    </location>
</feature>
<evidence type="ECO:0000256" key="5">
    <source>
        <dbReference type="ARBA" id="ARBA00022695"/>
    </source>
</evidence>
<keyword evidence="9" id="KW-0464">Manganese</keyword>
<keyword evidence="7" id="KW-0460">Magnesium</keyword>
<feature type="region of interest" description="Disordered" evidence="10">
    <location>
        <begin position="820"/>
        <end position="853"/>
    </location>
</feature>
<keyword evidence="8" id="KW-0342">GTP-binding</keyword>
<dbReference type="PANTHER" id="PTHR10656">
    <property type="entry name" value="CELL FATE DETERMINING PROTEIN MAB21-RELATED"/>
    <property type="match status" value="1"/>
</dbReference>
<feature type="region of interest" description="Disordered" evidence="10">
    <location>
        <begin position="214"/>
        <end position="233"/>
    </location>
</feature>
<evidence type="ECO:0000256" key="3">
    <source>
        <dbReference type="ARBA" id="ARBA00008307"/>
    </source>
</evidence>
<feature type="domain" description="Mab-21-like HhH/H2TH-like" evidence="11">
    <location>
        <begin position="310"/>
        <end position="401"/>
    </location>
</feature>
<proteinExistence type="inferred from homology"/>
<dbReference type="InterPro" id="IPR024810">
    <property type="entry name" value="MAB21L/cGLR"/>
</dbReference>
<comment type="cofactor">
    <cofactor evidence="1">
        <name>Mn(2+)</name>
        <dbReference type="ChEBI" id="CHEBI:29035"/>
    </cofactor>
</comment>
<evidence type="ECO:0000256" key="10">
    <source>
        <dbReference type="SAM" id="MobiDB-lite"/>
    </source>
</evidence>